<dbReference type="PANTHER" id="PTHR43471">
    <property type="entry name" value="ABC TRANSPORTER PERMEASE"/>
    <property type="match status" value="1"/>
</dbReference>
<dbReference type="GO" id="GO:0005886">
    <property type="term" value="C:plasma membrane"/>
    <property type="evidence" value="ECO:0007669"/>
    <property type="project" value="UniProtKB-SubCell"/>
</dbReference>
<dbReference type="EMBL" id="CP010802">
    <property type="protein sequence ID" value="ALC16920.1"/>
    <property type="molecule type" value="Genomic_DNA"/>
</dbReference>
<dbReference type="STRING" id="1603606.DSOUD_2155"/>
<dbReference type="AlphaFoldDB" id="A0A0M4DIV6"/>
<name>A0A0M4DIV6_9BACT</name>
<evidence type="ECO:0000313" key="3">
    <source>
        <dbReference type="Proteomes" id="UP000057158"/>
    </source>
</evidence>
<keyword evidence="3" id="KW-1185">Reference proteome</keyword>
<accession>A0A0M4DIV6</accession>
<feature type="transmembrane region" description="Helical" evidence="1">
    <location>
        <begin position="95"/>
        <end position="124"/>
    </location>
</feature>
<dbReference type="PANTHER" id="PTHR43471:SF10">
    <property type="entry name" value="SLL1107 PROTEIN"/>
    <property type="match status" value="1"/>
</dbReference>
<feature type="transmembrane region" description="Helical" evidence="1">
    <location>
        <begin position="160"/>
        <end position="182"/>
    </location>
</feature>
<reference evidence="2 3" key="1">
    <citation type="submission" date="2015-07" db="EMBL/GenBank/DDBJ databases">
        <title>Isolation and Genomic Characterization of a Novel Halophilic Metal-Reducing Deltaproteobacterium from the Deep Subsurface.</title>
        <authorList>
            <person name="Badalamenti J.P."/>
            <person name="Summers Z.M."/>
            <person name="Gralnick J.A."/>
            <person name="Bond D.R."/>
        </authorList>
    </citation>
    <scope>NUCLEOTIDE SEQUENCE [LARGE SCALE GENOMIC DNA]</scope>
    <source>
        <strain evidence="2 3">WTL</strain>
    </source>
</reference>
<keyword evidence="1" id="KW-0472">Membrane</keyword>
<sequence length="269" mass="29140">MSLWPVAAVTFKEGIRNKAIYGISVFALLMLGASLLISGMIMQEVGKVMVDMALSTVSLSGLLLVLFVGINLMAKDLDKRTIYMVLSRPISRSQYLFGKFLGMVLLIVATIALVSLFALAAIALTKLRFPDYFLHFSWGLIFLSIALTTLSLILLSALSFLFASVTSTSFITLVLTIISYLIGHGINDVKALVEAPQAVGIQVAPSTVKLVQGAYYLFPNLSLFDIKIQAAHGLSVPLSTIGWTVAYGLGYTAMVMILASLIFSKREFP</sequence>
<evidence type="ECO:0000256" key="1">
    <source>
        <dbReference type="SAM" id="Phobius"/>
    </source>
</evidence>
<evidence type="ECO:0000313" key="2">
    <source>
        <dbReference type="EMBL" id="ALC16920.1"/>
    </source>
</evidence>
<dbReference type="KEGG" id="des:DSOUD_2155"/>
<feature type="transmembrane region" description="Helical" evidence="1">
    <location>
        <begin position="53"/>
        <end position="74"/>
    </location>
</feature>
<proteinExistence type="predicted"/>
<keyword evidence="1" id="KW-0812">Transmembrane</keyword>
<dbReference type="PATRIC" id="fig|1603606.3.peg.2328"/>
<organism evidence="2 3">
    <name type="scientific">Desulfuromonas soudanensis</name>
    <dbReference type="NCBI Taxonomy" id="1603606"/>
    <lineage>
        <taxon>Bacteria</taxon>
        <taxon>Pseudomonadati</taxon>
        <taxon>Thermodesulfobacteriota</taxon>
        <taxon>Desulfuromonadia</taxon>
        <taxon>Desulfuromonadales</taxon>
        <taxon>Desulfuromonadaceae</taxon>
        <taxon>Desulfuromonas</taxon>
    </lineage>
</organism>
<dbReference type="OrthoDB" id="9810558at2"/>
<protein>
    <submittedName>
        <fullName evidence="2">ABC-2 family transporter protein XapB</fullName>
    </submittedName>
</protein>
<dbReference type="Proteomes" id="UP000057158">
    <property type="component" value="Chromosome"/>
</dbReference>
<keyword evidence="1" id="KW-1133">Transmembrane helix</keyword>
<feature type="transmembrane region" description="Helical" evidence="1">
    <location>
        <begin position="20"/>
        <end position="41"/>
    </location>
</feature>
<gene>
    <name evidence="2" type="primary">xapB</name>
    <name evidence="2" type="ORF">DSOUD_2155</name>
</gene>
<dbReference type="Pfam" id="PF12679">
    <property type="entry name" value="ABC2_membrane_2"/>
    <property type="match status" value="1"/>
</dbReference>
<dbReference type="RefSeq" id="WP_053550972.1">
    <property type="nucleotide sequence ID" value="NZ_CP010802.1"/>
</dbReference>
<dbReference type="GO" id="GO:0140359">
    <property type="term" value="F:ABC-type transporter activity"/>
    <property type="evidence" value="ECO:0007669"/>
    <property type="project" value="InterPro"/>
</dbReference>
<feature type="transmembrane region" description="Helical" evidence="1">
    <location>
        <begin position="136"/>
        <end position="155"/>
    </location>
</feature>
<feature type="transmembrane region" description="Helical" evidence="1">
    <location>
        <begin position="241"/>
        <end position="263"/>
    </location>
</feature>